<feature type="region of interest" description="Disordered" evidence="1">
    <location>
        <begin position="1"/>
        <end position="22"/>
    </location>
</feature>
<sequence>MSANGPVTHGISPPPSPSPSTSTRMTLWIWASGLYPRRVAYYLSAKRLPVSVLETHNIHLIPIIADPVKHILISKPGYEERPSGCSFPCLRIERPGHSPHFIYESSAILEYFEDLFPSSQGYEELVGKTAEQRARTRDIMSLLTEAIVWTNVLTRHIDPSSMSWSGMKSLCEQAPSAAMDANRVLHDKMLSKLEKWVKEDVVDRKCQSLSGEGIHVTLADIGVMAMVQYVEDKVGRDWFDGRHEVLREWVERAKKADWFLGKEEIARTESEEVGLRRLFVQ</sequence>
<comment type="caution">
    <text evidence="2">The sequence shown here is derived from an EMBL/GenBank/DDBJ whole genome shotgun (WGS) entry which is preliminary data.</text>
</comment>
<proteinExistence type="predicted"/>
<evidence type="ECO:0000256" key="1">
    <source>
        <dbReference type="SAM" id="MobiDB-lite"/>
    </source>
</evidence>
<accession>A0A1Y2A440</accession>
<dbReference type="STRING" id="1231657.A0A1Y2A440"/>
<dbReference type="Gene3D" id="3.40.30.10">
    <property type="entry name" value="Glutaredoxin"/>
    <property type="match status" value="1"/>
</dbReference>
<organism evidence="2 3">
    <name type="scientific">Clohesyomyces aquaticus</name>
    <dbReference type="NCBI Taxonomy" id="1231657"/>
    <lineage>
        <taxon>Eukaryota</taxon>
        <taxon>Fungi</taxon>
        <taxon>Dikarya</taxon>
        <taxon>Ascomycota</taxon>
        <taxon>Pezizomycotina</taxon>
        <taxon>Dothideomycetes</taxon>
        <taxon>Pleosporomycetidae</taxon>
        <taxon>Pleosporales</taxon>
        <taxon>Lindgomycetaceae</taxon>
        <taxon>Clohesyomyces</taxon>
    </lineage>
</organism>
<dbReference type="EMBL" id="MCFA01000013">
    <property type="protein sequence ID" value="ORY17292.1"/>
    <property type="molecule type" value="Genomic_DNA"/>
</dbReference>
<evidence type="ECO:0008006" key="4">
    <source>
        <dbReference type="Google" id="ProtNLM"/>
    </source>
</evidence>
<dbReference type="OrthoDB" id="3587182at2759"/>
<dbReference type="Proteomes" id="UP000193144">
    <property type="component" value="Unassembled WGS sequence"/>
</dbReference>
<dbReference type="SUPFAM" id="SSF52833">
    <property type="entry name" value="Thioredoxin-like"/>
    <property type="match status" value="1"/>
</dbReference>
<evidence type="ECO:0000313" key="3">
    <source>
        <dbReference type="Proteomes" id="UP000193144"/>
    </source>
</evidence>
<dbReference type="InterPro" id="IPR036249">
    <property type="entry name" value="Thioredoxin-like_sf"/>
</dbReference>
<protein>
    <recommendedName>
        <fullName evidence="4">GST N-terminal domain-containing protein</fullName>
    </recommendedName>
</protein>
<dbReference type="AlphaFoldDB" id="A0A1Y2A440"/>
<evidence type="ECO:0000313" key="2">
    <source>
        <dbReference type="EMBL" id="ORY17292.1"/>
    </source>
</evidence>
<reference evidence="2 3" key="1">
    <citation type="submission" date="2016-07" db="EMBL/GenBank/DDBJ databases">
        <title>Pervasive Adenine N6-methylation of Active Genes in Fungi.</title>
        <authorList>
            <consortium name="DOE Joint Genome Institute"/>
            <person name="Mondo S.J."/>
            <person name="Dannebaum R.O."/>
            <person name="Kuo R.C."/>
            <person name="Labutti K."/>
            <person name="Haridas S."/>
            <person name="Kuo A."/>
            <person name="Salamov A."/>
            <person name="Ahrendt S.R."/>
            <person name="Lipzen A."/>
            <person name="Sullivan W."/>
            <person name="Andreopoulos W.B."/>
            <person name="Clum A."/>
            <person name="Lindquist E."/>
            <person name="Daum C."/>
            <person name="Ramamoorthy G.K."/>
            <person name="Gryganskyi A."/>
            <person name="Culley D."/>
            <person name="Magnuson J.K."/>
            <person name="James T.Y."/>
            <person name="O'Malley M.A."/>
            <person name="Stajich J.E."/>
            <person name="Spatafora J.W."/>
            <person name="Visel A."/>
            <person name="Grigoriev I.V."/>
        </authorList>
    </citation>
    <scope>NUCLEOTIDE SEQUENCE [LARGE SCALE GENOMIC DNA]</scope>
    <source>
        <strain evidence="2 3">CBS 115471</strain>
    </source>
</reference>
<gene>
    <name evidence="2" type="ORF">BCR34DRAFT_597083</name>
</gene>
<name>A0A1Y2A440_9PLEO</name>
<keyword evidence="3" id="KW-1185">Reference proteome</keyword>
<dbReference type="Gene3D" id="1.20.1050.10">
    <property type="match status" value="1"/>
</dbReference>